<evidence type="ECO:0000313" key="4">
    <source>
        <dbReference type="WBParaSite" id="TCLT_0000444301-mRNA-1"/>
    </source>
</evidence>
<feature type="transmembrane region" description="Helical" evidence="1">
    <location>
        <begin position="61"/>
        <end position="83"/>
    </location>
</feature>
<keyword evidence="1" id="KW-0472">Membrane</keyword>
<keyword evidence="3" id="KW-1185">Reference proteome</keyword>
<protein>
    <submittedName>
        <fullName evidence="4">Pecanex-like protein</fullName>
    </submittedName>
</protein>
<dbReference type="Proteomes" id="UP000276776">
    <property type="component" value="Unassembled WGS sequence"/>
</dbReference>
<reference evidence="4" key="1">
    <citation type="submission" date="2017-02" db="UniProtKB">
        <authorList>
            <consortium name="WormBaseParasite"/>
        </authorList>
    </citation>
    <scope>IDENTIFICATION</scope>
</reference>
<accession>A0A0N5CVU3</accession>
<evidence type="ECO:0000313" key="3">
    <source>
        <dbReference type="Proteomes" id="UP000276776"/>
    </source>
</evidence>
<feature type="transmembrane region" description="Helical" evidence="1">
    <location>
        <begin position="32"/>
        <end position="49"/>
    </location>
</feature>
<gene>
    <name evidence="2" type="ORF">TCLT_LOCUS4432</name>
</gene>
<reference evidence="2 3" key="2">
    <citation type="submission" date="2018-11" db="EMBL/GenBank/DDBJ databases">
        <authorList>
            <consortium name="Pathogen Informatics"/>
        </authorList>
    </citation>
    <scope>NUCLEOTIDE SEQUENCE [LARGE SCALE GENOMIC DNA]</scope>
</reference>
<dbReference type="AlphaFoldDB" id="A0A0N5CVU3"/>
<dbReference type="EMBL" id="UYYF01004288">
    <property type="protein sequence ID" value="VDN01541.1"/>
    <property type="molecule type" value="Genomic_DNA"/>
</dbReference>
<name>A0A0N5CVU3_THECL</name>
<sequence length="259" mass="29632">MNASCYQISHSYSCKIEYMKCNLHLMSGIPSIYLFFYCLFIFLFIFFFYEKNKFGYQFKIVAVVIGVAISIIAIGWLCLFIYYNSCGRPYAIMNEKTSTSAIFRKDKFIQTSENDDGSKFSNIQSRAFTESDKEKNSQNISVDCTSLGTTQKRVKDATGTDVISNVAAMAASETDDNEREMKSASQETFDYPMSIVTRPRRKDLITQKLELLNDLPLPVMKEIWKEDTPHPHPMPPTVSGILEVRNFTEQPHTNPMNCL</sequence>
<keyword evidence="1" id="KW-1133">Transmembrane helix</keyword>
<evidence type="ECO:0000256" key="1">
    <source>
        <dbReference type="SAM" id="Phobius"/>
    </source>
</evidence>
<dbReference type="OMA" id="QPRDTES"/>
<organism evidence="4">
    <name type="scientific">Thelazia callipaeda</name>
    <name type="common">Oriental eyeworm</name>
    <name type="synonym">Parasitic nematode</name>
    <dbReference type="NCBI Taxonomy" id="103827"/>
    <lineage>
        <taxon>Eukaryota</taxon>
        <taxon>Metazoa</taxon>
        <taxon>Ecdysozoa</taxon>
        <taxon>Nematoda</taxon>
        <taxon>Chromadorea</taxon>
        <taxon>Rhabditida</taxon>
        <taxon>Spirurina</taxon>
        <taxon>Spiruromorpha</taxon>
        <taxon>Thelazioidea</taxon>
        <taxon>Thelaziidae</taxon>
        <taxon>Thelazia</taxon>
    </lineage>
</organism>
<dbReference type="OrthoDB" id="5872224at2759"/>
<keyword evidence="1" id="KW-0812">Transmembrane</keyword>
<dbReference type="WBParaSite" id="TCLT_0000444301-mRNA-1">
    <property type="protein sequence ID" value="TCLT_0000444301-mRNA-1"/>
    <property type="gene ID" value="TCLT_0000444301"/>
</dbReference>
<evidence type="ECO:0000313" key="2">
    <source>
        <dbReference type="EMBL" id="VDN01541.1"/>
    </source>
</evidence>
<proteinExistence type="predicted"/>